<evidence type="ECO:0000313" key="9">
    <source>
        <dbReference type="EnsemblMetazoa" id="G32948.1:cds"/>
    </source>
</evidence>
<dbReference type="EnsemblMetazoa" id="G32948.1">
    <property type="protein sequence ID" value="G32948.1:cds"/>
    <property type="gene ID" value="G32948"/>
</dbReference>
<protein>
    <recommendedName>
        <fullName evidence="2">protein-tyrosine-phosphatase</fullName>
        <ecNumber evidence="2">3.1.3.48</ecNumber>
    </recommendedName>
</protein>
<dbReference type="InterPro" id="IPR050348">
    <property type="entry name" value="Protein-Tyr_Phosphatase"/>
</dbReference>
<name>A0A8W8MI26_MAGGI</name>
<evidence type="ECO:0000313" key="10">
    <source>
        <dbReference type="Proteomes" id="UP000005408"/>
    </source>
</evidence>
<keyword evidence="3" id="KW-0378">Hydrolase</keyword>
<evidence type="ECO:0000259" key="7">
    <source>
        <dbReference type="PROSITE" id="PS50055"/>
    </source>
</evidence>
<dbReference type="PANTHER" id="PTHR19134:SF562">
    <property type="entry name" value="PROTEIN-TYROSINE-PHOSPHATASE"/>
    <property type="match status" value="1"/>
</dbReference>
<dbReference type="Proteomes" id="UP000005408">
    <property type="component" value="Unassembled WGS sequence"/>
</dbReference>
<evidence type="ECO:0000256" key="6">
    <source>
        <dbReference type="SAM" id="SignalP"/>
    </source>
</evidence>
<dbReference type="PANTHER" id="PTHR19134">
    <property type="entry name" value="RECEPTOR-TYPE TYROSINE-PROTEIN PHOSPHATASE"/>
    <property type="match status" value="1"/>
</dbReference>
<feature type="domain" description="Tyrosine specific protein phosphatases" evidence="8">
    <location>
        <begin position="1588"/>
        <end position="1661"/>
    </location>
</feature>
<reference evidence="9" key="1">
    <citation type="submission" date="2022-08" db="UniProtKB">
        <authorList>
            <consortium name="EnsemblMetazoa"/>
        </authorList>
    </citation>
    <scope>IDENTIFICATION</scope>
    <source>
        <strain evidence="9">05x7-T-G4-1.051#20</strain>
    </source>
</reference>
<dbReference type="GO" id="GO:0008045">
    <property type="term" value="P:motor neuron axon guidance"/>
    <property type="evidence" value="ECO:0007669"/>
    <property type="project" value="TreeGrafter"/>
</dbReference>
<dbReference type="InterPro" id="IPR000387">
    <property type="entry name" value="Tyr_Pase_dom"/>
</dbReference>
<evidence type="ECO:0000256" key="3">
    <source>
        <dbReference type="ARBA" id="ARBA00022801"/>
    </source>
</evidence>
<feature type="domain" description="Tyrosine specific protein phosphatases" evidence="8">
    <location>
        <begin position="1873"/>
        <end position="1948"/>
    </location>
</feature>
<dbReference type="SMART" id="SM00181">
    <property type="entry name" value="EGF"/>
    <property type="match status" value="22"/>
</dbReference>
<evidence type="ECO:0000256" key="5">
    <source>
        <dbReference type="SAM" id="Phobius"/>
    </source>
</evidence>
<dbReference type="InterPro" id="IPR016130">
    <property type="entry name" value="Tyr_Pase_AS"/>
</dbReference>
<dbReference type="InterPro" id="IPR003595">
    <property type="entry name" value="Tyr_Pase_cat"/>
</dbReference>
<dbReference type="PROSITE" id="PS50056">
    <property type="entry name" value="TYR_PHOSPHATASE_2"/>
    <property type="match status" value="2"/>
</dbReference>
<organism evidence="9 10">
    <name type="scientific">Magallana gigas</name>
    <name type="common">Pacific oyster</name>
    <name type="synonym">Crassostrea gigas</name>
    <dbReference type="NCBI Taxonomy" id="29159"/>
    <lineage>
        <taxon>Eukaryota</taxon>
        <taxon>Metazoa</taxon>
        <taxon>Spiralia</taxon>
        <taxon>Lophotrochozoa</taxon>
        <taxon>Mollusca</taxon>
        <taxon>Bivalvia</taxon>
        <taxon>Autobranchia</taxon>
        <taxon>Pteriomorphia</taxon>
        <taxon>Ostreida</taxon>
        <taxon>Ostreoidea</taxon>
        <taxon>Ostreidae</taxon>
        <taxon>Magallana</taxon>
    </lineage>
</organism>
<dbReference type="InterPro" id="IPR000742">
    <property type="entry name" value="EGF"/>
</dbReference>
<keyword evidence="5" id="KW-0812">Transmembrane</keyword>
<dbReference type="Gene3D" id="3.90.190.10">
    <property type="entry name" value="Protein tyrosine phosphatase superfamily"/>
    <property type="match status" value="2"/>
</dbReference>
<keyword evidence="6" id="KW-0732">Signal</keyword>
<feature type="signal peptide" evidence="6">
    <location>
        <begin position="1"/>
        <end position="31"/>
    </location>
</feature>
<evidence type="ECO:0000256" key="2">
    <source>
        <dbReference type="ARBA" id="ARBA00013064"/>
    </source>
</evidence>
<feature type="domain" description="Tyrosine-protein phosphatase" evidence="7">
    <location>
        <begin position="1404"/>
        <end position="1670"/>
    </location>
</feature>
<dbReference type="SMART" id="SM00404">
    <property type="entry name" value="PTPc_motif"/>
    <property type="match status" value="2"/>
</dbReference>
<dbReference type="SMART" id="SM00194">
    <property type="entry name" value="PTPc"/>
    <property type="match status" value="2"/>
</dbReference>
<sequence>MDARVIYTYKMDTAFLVLVLQLLYILNITQGQCTGNGTCVCHCEDCDSRCSTCLPGWSGSTTNYCQKSNTFFQLNATDNLLDGDLNTYTMSVGDSPFVRVQLNASTEIRRLDITLFLETGITYNVSVKQSVYTSMESEICRTFTYSDLSSKKTVTVTCNPPLHGKWIDIVASGSQDINLKVFEFERFECSDGTFGENCSNICSDGCNKQCDKDTGDCICKNGLWGQFCKQACPLFCSKNECNSNTGNCYGCIAGYYGLQCDNECSFGCQKSCNMTSGLCLCKPGYYRSNCSLKCSSNCLDGECYQERGICSACNNGSYGDFCDLKCFGDCNDKCDKGTGICGSCAKEKYGYRGEKCEERCPDHCLFCDQNDLECKSCVDKWYGVNCELNCSSNCGGNGSCDITTGNCNVCLTGYFGSKCNQSCSENCDSSNICDQSTGLCQSCKAGMYGPKCSEYCNSHCMNSTCSSNRPCAFGCEDGWFGAQCHYKCSVAILNCKQCDSKVTQDNVPVCRQCADRWYLSGTNCLYCPENCSSCLSDVECMECKKNLYYGKTCDLTCNTACINKTCDITGNCKEGCEDAYVDAVRSKCGIYHGMDARVIYTYKMNTACLVLVLQLLYILNITQGQCTGNGTCVCHCEDCDSRCSTCLPGWSGSTTNYCQKSNTFFQLNATDNLLDGDLNTYTMSVSDSPFVRVQLNASTEIRRLDITLFLETGITYNVSVKQSVYTSMESEICRTFTYSDLSSKKTVTVTCNPPLHGKWIDIVASGSQDINLKVFEFERFECSDGTFGENCSNICSDGCNKQCDKDTGDCICKNGLWGQFCKQACPLFCSKNECNSNTGNCYNCIAGYYGLQCDNECSFGCQKSCNMTSGLCLCKPGYYQSNCFLKCSSNCLDGECYQERGICSACNNGSYGDFCDLKCFGDCNDKCDKGTGICGSCAKEKYGVCNIDNGDCEKCMAGYRGEKCEERCPDHCLFCDQNDLECKRCVDKWYGVNCELNCPSNCGGNGSCDITTGNCNVCLTGYFGSKCNQRCSENCDSSNICNQSTGTCQSCKAGMYGPKCSEYCNSHCMNSTCSSNRSCAFGCEDGWFGSQCIYKCSVAILNCKQCDSKDTQENVPVCRQCADRWYLSGTNCLNCPENCSSCHSDVECIECKNNLFYGKTCDLTCNTTCINKTCDITGNCKEGCEEGKYGGKCDQDCLKHCIICHNSTMCLECEAGYFGESCQMCSDNCLKCKDFSNCTRCKSNWNNFDGKCIENKTSTTRNNACVTGVGNNANDSYCKNQPLSSTLIATIGLISILIVVFSLVFCFLVGQLKQKWKNRSKPMNNYIIKPVSKRTGHHYENIGISVYNTRGSQALLEEIDPDEKSDDADIDEFESHNYVNVTMTRISLQRLWEYKLQNTANDCINTEFKNLPTGLLLKCKEAKKIENKKRNRYRNVYPYDANRVMLLTDGEKYNNSFVNASYINGFETPKEYIASQGKFYMNKDISILIRCPFTDETVTDFWRMVWSENVNTIVVLTNLEENGVKKCRKYWPTAEIMYGDIQVKTESSDSSSCYKVRRFQITLENECRTVEQFHFTAWPDKGVPSTVNSILDFRKKIRSRADITSPVVVHCSAGIGRTGTFIALDFLINQGHKEGSVDVVSCVTNLRYQRTHLVQTVEQYNYLYGAVTKELTGKESGIQENEFMTYYSQMKHINQSTGRTFIEEEFNLIEKLAPDIDENRYQTAKAVNNRHKNRHSNILADDNFRIYINTQDGDYINAISLPSAQQNFAYIITHTPLPETVDDFFSMMADHEVLTIVQLDNDADEVFGNRCQSKDETFFQNSFELNPQEKTTFGNFELLACHFQDDHALVSRHVKLYRGRFWKGSHVVPNDLQPMISLVETILNRRREQMENPVVVVCRDGAQRSGLFCVLANLVEQLQLSGSVDILQTVLNVRHRRPQIVPCLEQLEYIYDFIKKYLESGNKV</sequence>
<dbReference type="SUPFAM" id="SSF52799">
    <property type="entry name" value="(Phosphotyrosine protein) phosphatases II"/>
    <property type="match status" value="2"/>
</dbReference>
<comment type="similarity">
    <text evidence="1">Belongs to the protein-tyrosine phosphatase family.</text>
</comment>
<dbReference type="PRINTS" id="PR00011">
    <property type="entry name" value="EGFLAMININ"/>
</dbReference>
<keyword evidence="5" id="KW-0472">Membrane</keyword>
<dbReference type="Pfam" id="PF00102">
    <property type="entry name" value="Y_phosphatase"/>
    <property type="match status" value="2"/>
</dbReference>
<evidence type="ECO:0000256" key="4">
    <source>
        <dbReference type="ARBA" id="ARBA00022912"/>
    </source>
</evidence>
<evidence type="ECO:0000259" key="8">
    <source>
        <dbReference type="PROSITE" id="PS50056"/>
    </source>
</evidence>
<dbReference type="Gene3D" id="2.170.300.10">
    <property type="entry name" value="Tie2 ligand-binding domain superfamily"/>
    <property type="match status" value="1"/>
</dbReference>
<dbReference type="CDD" id="cd00047">
    <property type="entry name" value="PTPc"/>
    <property type="match status" value="2"/>
</dbReference>
<dbReference type="SUPFAM" id="SSF57184">
    <property type="entry name" value="Growth factor receptor domain"/>
    <property type="match status" value="1"/>
</dbReference>
<feature type="domain" description="Tyrosine-protein phosphatase" evidence="7">
    <location>
        <begin position="1702"/>
        <end position="1957"/>
    </location>
</feature>
<feature type="chain" id="PRO_5036471292" description="protein-tyrosine-phosphatase" evidence="6">
    <location>
        <begin position="32"/>
        <end position="1964"/>
    </location>
</feature>
<dbReference type="PROSITE" id="PS00383">
    <property type="entry name" value="TYR_PHOSPHATASE_1"/>
    <property type="match status" value="1"/>
</dbReference>
<dbReference type="Gene3D" id="2.60.120.260">
    <property type="entry name" value="Galactose-binding domain-like"/>
    <property type="match status" value="2"/>
</dbReference>
<dbReference type="PRINTS" id="PR00700">
    <property type="entry name" value="PRTYPHPHTASE"/>
</dbReference>
<dbReference type="FunFam" id="3.90.190.10:FF:000185">
    <property type="entry name" value="Predicted protein"/>
    <property type="match status" value="1"/>
</dbReference>
<evidence type="ECO:0000256" key="1">
    <source>
        <dbReference type="ARBA" id="ARBA00009580"/>
    </source>
</evidence>
<feature type="transmembrane region" description="Helical" evidence="5">
    <location>
        <begin position="1287"/>
        <end position="1310"/>
    </location>
</feature>
<keyword evidence="5" id="KW-1133">Transmembrane helix</keyword>
<keyword evidence="4" id="KW-0904">Protein phosphatase</keyword>
<dbReference type="PROSITE" id="PS50055">
    <property type="entry name" value="TYR_PHOSPHATASE_PTP"/>
    <property type="match status" value="2"/>
</dbReference>
<dbReference type="InterPro" id="IPR009030">
    <property type="entry name" value="Growth_fac_rcpt_cys_sf"/>
</dbReference>
<accession>A0A8W8MI26</accession>
<dbReference type="InterPro" id="IPR000242">
    <property type="entry name" value="PTP_cat"/>
</dbReference>
<keyword evidence="10" id="KW-1185">Reference proteome</keyword>
<proteinExistence type="inferred from homology"/>
<dbReference type="InterPro" id="IPR029021">
    <property type="entry name" value="Prot-tyrosine_phosphatase-like"/>
</dbReference>
<dbReference type="EC" id="3.1.3.48" evidence="2"/>
<dbReference type="GO" id="GO:0004725">
    <property type="term" value="F:protein tyrosine phosphatase activity"/>
    <property type="evidence" value="ECO:0007669"/>
    <property type="project" value="UniProtKB-EC"/>
</dbReference>